<evidence type="ECO:0000313" key="3">
    <source>
        <dbReference type="EMBL" id="KAJ3836130.1"/>
    </source>
</evidence>
<evidence type="ECO:0000256" key="1">
    <source>
        <dbReference type="SAM" id="MobiDB-lite"/>
    </source>
</evidence>
<dbReference type="PANTHER" id="PTHR43433">
    <property type="entry name" value="HYDROLASE, ALPHA/BETA FOLD FAMILY PROTEIN"/>
    <property type="match status" value="1"/>
</dbReference>
<dbReference type="SUPFAM" id="SSF53474">
    <property type="entry name" value="alpha/beta-Hydrolases"/>
    <property type="match status" value="1"/>
</dbReference>
<dbReference type="PANTHER" id="PTHR43433:SF5">
    <property type="entry name" value="AB HYDROLASE-1 DOMAIN-CONTAINING PROTEIN"/>
    <property type="match status" value="1"/>
</dbReference>
<dbReference type="InterPro" id="IPR000073">
    <property type="entry name" value="AB_hydrolase_1"/>
</dbReference>
<evidence type="ECO:0000259" key="2">
    <source>
        <dbReference type="Pfam" id="PF00561"/>
    </source>
</evidence>
<gene>
    <name evidence="3" type="ORF">F5878DRAFT_566127</name>
</gene>
<dbReference type="InterPro" id="IPR050471">
    <property type="entry name" value="AB_hydrolase"/>
</dbReference>
<evidence type="ECO:0000313" key="4">
    <source>
        <dbReference type="Proteomes" id="UP001163846"/>
    </source>
</evidence>
<dbReference type="InterPro" id="IPR029058">
    <property type="entry name" value="AB_hydrolase_fold"/>
</dbReference>
<dbReference type="GO" id="GO:0046503">
    <property type="term" value="P:glycerolipid catabolic process"/>
    <property type="evidence" value="ECO:0007669"/>
    <property type="project" value="TreeGrafter"/>
</dbReference>
<dbReference type="Proteomes" id="UP001163846">
    <property type="component" value="Unassembled WGS sequence"/>
</dbReference>
<comment type="caution">
    <text evidence="3">The sequence shown here is derived from an EMBL/GenBank/DDBJ whole genome shotgun (WGS) entry which is preliminary data.</text>
</comment>
<protein>
    <submittedName>
        <fullName evidence="3">Alpha/Beta hydrolase protein</fullName>
    </submittedName>
</protein>
<dbReference type="EMBL" id="MU806347">
    <property type="protein sequence ID" value="KAJ3836130.1"/>
    <property type="molecule type" value="Genomic_DNA"/>
</dbReference>
<dbReference type="GO" id="GO:0004806">
    <property type="term" value="F:triacylglycerol lipase activity"/>
    <property type="evidence" value="ECO:0007669"/>
    <property type="project" value="TreeGrafter"/>
</dbReference>
<sequence length="353" mass="39165">MPHVQVTSSTGKINFKYTICTPACEEASEIDKSLPTLLFIHPISIAEHIYHAQFCDPRLRRFNLVSFDMRGGHGGTTGDKVPAHYGQVEAAEDTMLLMDALHLPPCHIVGMSSGTTIALQVAVMEPKRVLSLFLISHLCLEIPPEVAEGHQEVWELWRTAFPDESTMIVDIVYDAGFGNSQYMFTNPKVSPLVTAMMTITYPVAMASWNYHNLDQFRIMNLDFYLRRKSHPKSALSRIKGPVKIVHGSTDVAYPKSYSEKFLNRLTEAGVDASLLEIPGAPHYLAPDYANVLNPALHEFILKSSDSGLSCRAPIPKHVVSPWEDAMAQASRADHNSSDTDNSDDFIISTPIPD</sequence>
<organism evidence="3 4">
    <name type="scientific">Lentinula raphanica</name>
    <dbReference type="NCBI Taxonomy" id="153919"/>
    <lineage>
        <taxon>Eukaryota</taxon>
        <taxon>Fungi</taxon>
        <taxon>Dikarya</taxon>
        <taxon>Basidiomycota</taxon>
        <taxon>Agaricomycotina</taxon>
        <taxon>Agaricomycetes</taxon>
        <taxon>Agaricomycetidae</taxon>
        <taxon>Agaricales</taxon>
        <taxon>Marasmiineae</taxon>
        <taxon>Omphalotaceae</taxon>
        <taxon>Lentinula</taxon>
    </lineage>
</organism>
<feature type="domain" description="AB hydrolase-1" evidence="2">
    <location>
        <begin position="52"/>
        <end position="166"/>
    </location>
</feature>
<reference evidence="3" key="1">
    <citation type="submission" date="2022-08" db="EMBL/GenBank/DDBJ databases">
        <authorList>
            <consortium name="DOE Joint Genome Institute"/>
            <person name="Min B."/>
            <person name="Riley R."/>
            <person name="Sierra-Patev S."/>
            <person name="Naranjo-Ortiz M."/>
            <person name="Looney B."/>
            <person name="Konkel Z."/>
            <person name="Slot J.C."/>
            <person name="Sakamoto Y."/>
            <person name="Steenwyk J.L."/>
            <person name="Rokas A."/>
            <person name="Carro J."/>
            <person name="Camarero S."/>
            <person name="Ferreira P."/>
            <person name="Molpeceres G."/>
            <person name="Ruiz-Duenas F.J."/>
            <person name="Serrano A."/>
            <person name="Henrissat B."/>
            <person name="Drula E."/>
            <person name="Hughes K.W."/>
            <person name="Mata J.L."/>
            <person name="Ishikawa N.K."/>
            <person name="Vargas-Isla R."/>
            <person name="Ushijima S."/>
            <person name="Smith C.A."/>
            <person name="Ahrendt S."/>
            <person name="Andreopoulos W."/>
            <person name="He G."/>
            <person name="Labutti K."/>
            <person name="Lipzen A."/>
            <person name="Ng V."/>
            <person name="Sandor L."/>
            <person name="Barry K."/>
            <person name="Martinez A.T."/>
            <person name="Xiao Y."/>
            <person name="Gibbons J.G."/>
            <person name="Terashima K."/>
            <person name="Hibbett D.S."/>
            <person name="Grigoriev I.V."/>
        </authorList>
    </citation>
    <scope>NUCLEOTIDE SEQUENCE</scope>
    <source>
        <strain evidence="3">TFB9207</strain>
    </source>
</reference>
<accession>A0AA38UC24</accession>
<dbReference type="AlphaFoldDB" id="A0AA38UC24"/>
<dbReference type="Gene3D" id="3.40.50.1820">
    <property type="entry name" value="alpha/beta hydrolase"/>
    <property type="match status" value="1"/>
</dbReference>
<feature type="compositionally biased region" description="Low complexity" evidence="1">
    <location>
        <begin position="344"/>
        <end position="353"/>
    </location>
</feature>
<dbReference type="Pfam" id="PF00561">
    <property type="entry name" value="Abhydrolase_1"/>
    <property type="match status" value="1"/>
</dbReference>
<keyword evidence="3" id="KW-0378">Hydrolase</keyword>
<proteinExistence type="predicted"/>
<keyword evidence="4" id="KW-1185">Reference proteome</keyword>
<name>A0AA38UC24_9AGAR</name>
<feature type="region of interest" description="Disordered" evidence="1">
    <location>
        <begin position="326"/>
        <end position="353"/>
    </location>
</feature>